<evidence type="ECO:0000256" key="3">
    <source>
        <dbReference type="ARBA" id="ARBA00022723"/>
    </source>
</evidence>
<dbReference type="SUPFAM" id="SSF52467">
    <property type="entry name" value="DHS-like NAD/FAD-binding domain"/>
    <property type="match status" value="1"/>
</dbReference>
<dbReference type="GO" id="GO:0000287">
    <property type="term" value="F:magnesium ion binding"/>
    <property type="evidence" value="ECO:0007669"/>
    <property type="project" value="InterPro"/>
</dbReference>
<evidence type="ECO:0000256" key="1">
    <source>
        <dbReference type="ARBA" id="ARBA00001964"/>
    </source>
</evidence>
<feature type="binding site" evidence="8">
    <location>
        <position position="485"/>
    </location>
    <ligand>
        <name>Mg(2+)</name>
        <dbReference type="ChEBI" id="CHEBI:18420"/>
    </ligand>
</feature>
<dbReference type="InterPro" id="IPR012110">
    <property type="entry name" value="PDC/IPDC-like"/>
</dbReference>
<accession>A0A1E3NLL4</accession>
<feature type="domain" description="Thiamine pyrophosphate enzyme central" evidence="10">
    <location>
        <begin position="216"/>
        <end position="339"/>
    </location>
</feature>
<dbReference type="FunFam" id="3.40.50.970:FF:000024">
    <property type="entry name" value="Pyruvate decarboxylase isozyme"/>
    <property type="match status" value="1"/>
</dbReference>
<dbReference type="FunFam" id="3.40.50.970:FF:000019">
    <property type="entry name" value="Pyruvate decarboxylase isozyme"/>
    <property type="match status" value="1"/>
</dbReference>
<dbReference type="Proteomes" id="UP000094455">
    <property type="component" value="Unassembled WGS sequence"/>
</dbReference>
<feature type="domain" description="Thiamine pyrophosphate enzyme TPP-binding" evidence="11">
    <location>
        <begin position="413"/>
        <end position="552"/>
    </location>
</feature>
<dbReference type="GO" id="GO:0004737">
    <property type="term" value="F:pyruvate decarboxylase activity"/>
    <property type="evidence" value="ECO:0007669"/>
    <property type="project" value="TreeGrafter"/>
</dbReference>
<dbReference type="GO" id="GO:0006552">
    <property type="term" value="P:L-leucine catabolic process"/>
    <property type="evidence" value="ECO:0007669"/>
    <property type="project" value="EnsemblFungi"/>
</dbReference>
<dbReference type="GeneID" id="30180535"/>
<dbReference type="GO" id="GO:0000951">
    <property type="term" value="P:L-methionine catabolic process to 3-methylthiopropanol"/>
    <property type="evidence" value="ECO:0007669"/>
    <property type="project" value="EnsemblFungi"/>
</dbReference>
<evidence type="ECO:0000259" key="10">
    <source>
        <dbReference type="Pfam" id="PF00205"/>
    </source>
</evidence>
<dbReference type="Gene3D" id="3.40.50.970">
    <property type="match status" value="2"/>
</dbReference>
<keyword evidence="3 8" id="KW-0479">Metal-binding</keyword>
<keyword evidence="7" id="KW-0456">Lyase</keyword>
<dbReference type="OrthoDB" id="308383at2759"/>
<evidence type="ECO:0000256" key="8">
    <source>
        <dbReference type="PIRSR" id="PIRSR036565-2"/>
    </source>
</evidence>
<dbReference type="InterPro" id="IPR012001">
    <property type="entry name" value="Thiamin_PyroP_enz_TPP-bd_dom"/>
</dbReference>
<dbReference type="InterPro" id="IPR012000">
    <property type="entry name" value="Thiamin_PyroP_enz_cen_dom"/>
</dbReference>
<dbReference type="SUPFAM" id="SSF52518">
    <property type="entry name" value="Thiamin diphosphate-binding fold (THDP-binding)"/>
    <property type="match status" value="2"/>
</dbReference>
<dbReference type="Pfam" id="PF02776">
    <property type="entry name" value="TPP_enzyme_N"/>
    <property type="match status" value="1"/>
</dbReference>
<comment type="similarity">
    <text evidence="2 9">Belongs to the TPP enzyme family.</text>
</comment>
<proteinExistence type="inferred from homology"/>
<dbReference type="GO" id="GO:0050177">
    <property type="term" value="F:phenylpyruvate decarboxylase activity"/>
    <property type="evidence" value="ECO:0007669"/>
    <property type="project" value="EnsemblFungi"/>
</dbReference>
<dbReference type="InterPro" id="IPR029061">
    <property type="entry name" value="THDP-binding"/>
</dbReference>
<feature type="binding site" evidence="8">
    <location>
        <position position="487"/>
    </location>
    <ligand>
        <name>Mg(2+)</name>
        <dbReference type="ChEBI" id="CHEBI:18420"/>
    </ligand>
</feature>
<evidence type="ECO:0000256" key="6">
    <source>
        <dbReference type="ARBA" id="ARBA00023052"/>
    </source>
</evidence>
<dbReference type="Pfam" id="PF00205">
    <property type="entry name" value="TPP_enzyme_M"/>
    <property type="match status" value="1"/>
</dbReference>
<dbReference type="Gene3D" id="3.40.50.1220">
    <property type="entry name" value="TPP-binding domain"/>
    <property type="match status" value="1"/>
</dbReference>
<gene>
    <name evidence="13" type="ORF">PICMEDRAFT_71161</name>
</gene>
<dbReference type="AlphaFoldDB" id="A0A1E3NLL4"/>
<dbReference type="CDD" id="cd07038">
    <property type="entry name" value="TPP_PYR_PDC_IPDC_like"/>
    <property type="match status" value="1"/>
</dbReference>
<evidence type="ECO:0000313" key="13">
    <source>
        <dbReference type="EMBL" id="ODQ47035.1"/>
    </source>
</evidence>
<keyword evidence="5 8" id="KW-0460">Magnesium</keyword>
<name>A0A1E3NLL4_9ASCO</name>
<dbReference type="RefSeq" id="XP_019018148.1">
    <property type="nucleotide sequence ID" value="XM_019163848.1"/>
</dbReference>
<evidence type="ECO:0000313" key="14">
    <source>
        <dbReference type="Proteomes" id="UP000094455"/>
    </source>
</evidence>
<dbReference type="InterPro" id="IPR047213">
    <property type="entry name" value="TPP_PYR_PDC_IPDC-like"/>
</dbReference>
<dbReference type="GO" id="GO:0000950">
    <property type="term" value="P:branched-chain amino acid catabolic process to alcohol via Ehrlich pathway"/>
    <property type="evidence" value="ECO:0007669"/>
    <property type="project" value="EnsemblFungi"/>
</dbReference>
<dbReference type="GO" id="GO:0006569">
    <property type="term" value="P:L-tryptophan catabolic process"/>
    <property type="evidence" value="ECO:0007669"/>
    <property type="project" value="EnsemblFungi"/>
</dbReference>
<keyword evidence="14" id="KW-1185">Reference proteome</keyword>
<dbReference type="InterPro" id="IPR029035">
    <property type="entry name" value="DHS-like_NAD/FAD-binding_dom"/>
</dbReference>
<dbReference type="EMBL" id="KV454002">
    <property type="protein sequence ID" value="ODQ47035.1"/>
    <property type="molecule type" value="Genomic_DNA"/>
</dbReference>
<dbReference type="GO" id="GO:0006559">
    <property type="term" value="P:L-phenylalanine catabolic process"/>
    <property type="evidence" value="ECO:0007669"/>
    <property type="project" value="EnsemblFungi"/>
</dbReference>
<dbReference type="STRING" id="763406.A0A1E3NLL4"/>
<dbReference type="InterPro" id="IPR011766">
    <property type="entry name" value="TPP_enzyme_TPP-bd"/>
</dbReference>
<evidence type="ECO:0000256" key="9">
    <source>
        <dbReference type="RuleBase" id="RU362132"/>
    </source>
</evidence>
<dbReference type="InterPro" id="IPR047214">
    <property type="entry name" value="TPP_PDC_IPDC"/>
</dbReference>
<evidence type="ECO:0000256" key="2">
    <source>
        <dbReference type="ARBA" id="ARBA00007812"/>
    </source>
</evidence>
<dbReference type="GO" id="GO:0005634">
    <property type="term" value="C:nucleus"/>
    <property type="evidence" value="ECO:0007669"/>
    <property type="project" value="TreeGrafter"/>
</dbReference>
<comment type="cofactor">
    <cofactor evidence="1">
        <name>thiamine diphosphate</name>
        <dbReference type="ChEBI" id="CHEBI:58937"/>
    </cofactor>
</comment>
<comment type="cofactor">
    <cofactor evidence="8">
        <name>Mg(2+)</name>
        <dbReference type="ChEBI" id="CHEBI:18420"/>
    </cofactor>
    <text evidence="8">Binds 1 Mg(2+) per subunit.</text>
</comment>
<evidence type="ECO:0000256" key="7">
    <source>
        <dbReference type="ARBA" id="ARBA00023239"/>
    </source>
</evidence>
<dbReference type="PANTHER" id="PTHR43452:SF3">
    <property type="entry name" value="TRANSAMINATED AMINO ACID DECARBOXYLASE"/>
    <property type="match status" value="1"/>
</dbReference>
<evidence type="ECO:0008006" key="15">
    <source>
        <dbReference type="Google" id="ProtNLM"/>
    </source>
</evidence>
<dbReference type="GO" id="GO:0005829">
    <property type="term" value="C:cytosol"/>
    <property type="evidence" value="ECO:0007669"/>
    <property type="project" value="TreeGrafter"/>
</dbReference>
<dbReference type="Pfam" id="PF02775">
    <property type="entry name" value="TPP_enzyme_C"/>
    <property type="match status" value="1"/>
</dbReference>
<evidence type="ECO:0000259" key="11">
    <source>
        <dbReference type="Pfam" id="PF02775"/>
    </source>
</evidence>
<feature type="domain" description="Thiamine pyrophosphate enzyme N-terminal TPP-binding" evidence="12">
    <location>
        <begin position="1"/>
        <end position="112"/>
    </location>
</feature>
<dbReference type="GO" id="GO:0030976">
    <property type="term" value="F:thiamine pyrophosphate binding"/>
    <property type="evidence" value="ECO:0007669"/>
    <property type="project" value="InterPro"/>
</dbReference>
<evidence type="ECO:0000256" key="4">
    <source>
        <dbReference type="ARBA" id="ARBA00022793"/>
    </source>
</evidence>
<protein>
    <recommendedName>
        <fullName evidence="15">Pyruvate decarboxylase</fullName>
    </recommendedName>
</protein>
<sequence length="569" mass="63175">MALSEYIFRRIESLGVHNVFGVPGDYNLSLLEHLYSVPTLQWVGCCNELNSAYAADGYSRTIGHDKFGVLLTTQGVGELSALNGVAGSFAEHVPVLHIVGTTKHSVKNRGAHYHHIINGVSTRDPTNHYVYEQMAANVSCKVLSLTDDLSNAANDIDDLFRTILATKKPGYLYVPCDLVNLEIDSSNLADVPAQVLISRMPSASPDAVEKISDMIVGKLTASQNPVVLCDVLTDRFGQTETLQTLVDLLKVPSCNSHMGKSLLNESQPWYIGDYNGAESNKTVQAYVQQTDCFLHVGDYYNEINSGHWSLYDKIQPESIVLLNPEYIKVGNQMFENVSFEDILPTVLQKLSSVDSLPTYNIPKTVFQIEEIPSNTPISQTRMLETLQSFIQPNDVIVTETCSLMFGLPDIRLPNNTKVIGQHYYLSIGMALPCSFGVSVALAEMKQTDSRLILIEGDGAAQMTIQELSNYNRANVVKPLIILLNNNGYTVERIIKGPERDYNDIRPDWKWTQILQTFGVSDAKTAKVSTPQELDNALKQIGNDTTVPRLIEVTLDKLDVPWRFHKMVGN</sequence>
<reference evidence="13 14" key="1">
    <citation type="journal article" date="2016" name="Proc. Natl. Acad. Sci. U.S.A.">
        <title>Comparative genomics of biotechnologically important yeasts.</title>
        <authorList>
            <person name="Riley R."/>
            <person name="Haridas S."/>
            <person name="Wolfe K.H."/>
            <person name="Lopes M.R."/>
            <person name="Hittinger C.T."/>
            <person name="Goeker M."/>
            <person name="Salamov A.A."/>
            <person name="Wisecaver J.H."/>
            <person name="Long T.M."/>
            <person name="Calvey C.H."/>
            <person name="Aerts A.L."/>
            <person name="Barry K.W."/>
            <person name="Choi C."/>
            <person name="Clum A."/>
            <person name="Coughlan A.Y."/>
            <person name="Deshpande S."/>
            <person name="Douglass A.P."/>
            <person name="Hanson S.J."/>
            <person name="Klenk H.-P."/>
            <person name="LaButti K.M."/>
            <person name="Lapidus A."/>
            <person name="Lindquist E.A."/>
            <person name="Lipzen A.M."/>
            <person name="Meier-Kolthoff J.P."/>
            <person name="Ohm R.A."/>
            <person name="Otillar R.P."/>
            <person name="Pangilinan J.L."/>
            <person name="Peng Y."/>
            <person name="Rokas A."/>
            <person name="Rosa C.A."/>
            <person name="Scheuner C."/>
            <person name="Sibirny A.A."/>
            <person name="Slot J.C."/>
            <person name="Stielow J.B."/>
            <person name="Sun H."/>
            <person name="Kurtzman C.P."/>
            <person name="Blackwell M."/>
            <person name="Grigoriev I.V."/>
            <person name="Jeffries T.W."/>
        </authorList>
    </citation>
    <scope>NUCLEOTIDE SEQUENCE [LARGE SCALE GENOMIC DNA]</scope>
    <source>
        <strain evidence="13 14">NRRL Y-2026</strain>
    </source>
</reference>
<organism evidence="13 14">
    <name type="scientific">Pichia membranifaciens NRRL Y-2026</name>
    <dbReference type="NCBI Taxonomy" id="763406"/>
    <lineage>
        <taxon>Eukaryota</taxon>
        <taxon>Fungi</taxon>
        <taxon>Dikarya</taxon>
        <taxon>Ascomycota</taxon>
        <taxon>Saccharomycotina</taxon>
        <taxon>Pichiomycetes</taxon>
        <taxon>Pichiales</taxon>
        <taxon>Pichiaceae</taxon>
        <taxon>Pichia</taxon>
    </lineage>
</organism>
<dbReference type="CDD" id="cd02005">
    <property type="entry name" value="TPP_PDC_IPDC"/>
    <property type="match status" value="1"/>
</dbReference>
<keyword evidence="4" id="KW-0210">Decarboxylase</keyword>
<dbReference type="GO" id="GO:0000949">
    <property type="term" value="P:aromatic amino acid family catabolic process to alcohol via Ehrlich pathway"/>
    <property type="evidence" value="ECO:0007669"/>
    <property type="project" value="EnsemblFungi"/>
</dbReference>
<keyword evidence="6 9" id="KW-0786">Thiamine pyrophosphate</keyword>
<dbReference type="PIRSF" id="PIRSF036565">
    <property type="entry name" value="Pyruvt_ip_decrb"/>
    <property type="match status" value="1"/>
</dbReference>
<evidence type="ECO:0000259" key="12">
    <source>
        <dbReference type="Pfam" id="PF02776"/>
    </source>
</evidence>
<dbReference type="PANTHER" id="PTHR43452">
    <property type="entry name" value="PYRUVATE DECARBOXYLASE"/>
    <property type="match status" value="1"/>
</dbReference>
<feature type="binding site" evidence="8">
    <location>
        <position position="457"/>
    </location>
    <ligand>
        <name>Mg(2+)</name>
        <dbReference type="ChEBI" id="CHEBI:18420"/>
    </ligand>
</feature>
<evidence type="ECO:0000256" key="5">
    <source>
        <dbReference type="ARBA" id="ARBA00022842"/>
    </source>
</evidence>